<protein>
    <submittedName>
        <fullName evidence="1">Uncharacterized protein</fullName>
    </submittedName>
</protein>
<reference evidence="1 2" key="1">
    <citation type="submission" date="2018-08" db="EMBL/GenBank/DDBJ databases">
        <title>A genome reference for cultivated species of the human gut microbiota.</title>
        <authorList>
            <person name="Zou Y."/>
            <person name="Xue W."/>
            <person name="Luo G."/>
        </authorList>
    </citation>
    <scope>NUCLEOTIDE SEQUENCE [LARGE SCALE GENOMIC DNA]</scope>
    <source>
        <strain evidence="1 2">AM31-10</strain>
    </source>
</reference>
<gene>
    <name evidence="1" type="ORF">DW789_13630</name>
</gene>
<comment type="caution">
    <text evidence="1">The sequence shown here is derived from an EMBL/GenBank/DDBJ whole genome shotgun (WGS) entry which is preliminary data.</text>
</comment>
<dbReference type="AlphaFoldDB" id="A0A414FLJ0"/>
<evidence type="ECO:0000313" key="1">
    <source>
        <dbReference type="EMBL" id="RHD49757.1"/>
    </source>
</evidence>
<dbReference type="Proteomes" id="UP000284361">
    <property type="component" value="Unassembled WGS sequence"/>
</dbReference>
<organism evidence="1 2">
    <name type="scientific">Phocaeicola plebeius</name>
    <dbReference type="NCBI Taxonomy" id="310297"/>
    <lineage>
        <taxon>Bacteria</taxon>
        <taxon>Pseudomonadati</taxon>
        <taxon>Bacteroidota</taxon>
        <taxon>Bacteroidia</taxon>
        <taxon>Bacteroidales</taxon>
        <taxon>Bacteroidaceae</taxon>
        <taxon>Phocaeicola</taxon>
    </lineage>
</organism>
<accession>A0A414FLJ0</accession>
<name>A0A414FLJ0_9BACT</name>
<dbReference type="RefSeq" id="WP_118165951.1">
    <property type="nucleotide sequence ID" value="NZ_QSJG01000037.1"/>
</dbReference>
<proteinExistence type="predicted"/>
<sequence>MRYKTNQIISFEEYLYWQNMGLPYTGFVKGKGYTFPYYSPVQIPLVENNRVQWNTWINHPVRTQIWDTSPQAIFRSMDYSPEDIINHIKKDNGDGTVTFTLGMDKITVPSDPNKHNIYIQIDETSDSYRVSVCIQDKVNNQSYCRTITYNEETVNSVGQQSNKIGEQSNSARNDVLDIIKDIENYNTGIGITAEVLEIGLQPIVKKIHPLRPLYYSDGPIYKPALPGYNWGRISGEFIEKSFKNIGKIGFASGVVGFILTGTRFFDDDSSWKEVAVDEIFNVIGFFSLPGFIISTTYTAVDVFYPNGWKGLFDDTSKHLYEMYMNQVNENGVMMAPWIFGK</sequence>
<evidence type="ECO:0000313" key="2">
    <source>
        <dbReference type="Proteomes" id="UP000284361"/>
    </source>
</evidence>
<dbReference type="EMBL" id="QSJG01000037">
    <property type="protein sequence ID" value="RHD49757.1"/>
    <property type="molecule type" value="Genomic_DNA"/>
</dbReference>